<name>A0A0F9TMY5_9ZZZZ</name>
<proteinExistence type="predicted"/>
<feature type="compositionally biased region" description="Basic and acidic residues" evidence="2">
    <location>
        <begin position="386"/>
        <end position="415"/>
    </location>
</feature>
<feature type="region of interest" description="Disordered" evidence="2">
    <location>
        <begin position="372"/>
        <end position="428"/>
    </location>
</feature>
<protein>
    <submittedName>
        <fullName evidence="3">Uncharacterized protein</fullName>
    </submittedName>
</protein>
<feature type="compositionally biased region" description="Basic residues" evidence="2">
    <location>
        <begin position="850"/>
        <end position="866"/>
    </location>
</feature>
<keyword evidence="1" id="KW-0175">Coiled coil</keyword>
<comment type="caution">
    <text evidence="3">The sequence shown here is derived from an EMBL/GenBank/DDBJ whole genome shotgun (WGS) entry which is preliminary data.</text>
</comment>
<feature type="compositionally biased region" description="Basic residues" evidence="2">
    <location>
        <begin position="884"/>
        <end position="894"/>
    </location>
</feature>
<dbReference type="EMBL" id="LAZR01000297">
    <property type="protein sequence ID" value="KKN76282.1"/>
    <property type="molecule type" value="Genomic_DNA"/>
</dbReference>
<accession>A0A0F9TMY5</accession>
<feature type="region of interest" description="Disordered" evidence="2">
    <location>
        <begin position="848"/>
        <end position="894"/>
    </location>
</feature>
<dbReference type="AlphaFoldDB" id="A0A0F9TMY5"/>
<evidence type="ECO:0000256" key="2">
    <source>
        <dbReference type="SAM" id="MobiDB-lite"/>
    </source>
</evidence>
<evidence type="ECO:0000313" key="3">
    <source>
        <dbReference type="EMBL" id="KKN76282.1"/>
    </source>
</evidence>
<evidence type="ECO:0000256" key="1">
    <source>
        <dbReference type="SAM" id="Coils"/>
    </source>
</evidence>
<feature type="coiled-coil region" evidence="1">
    <location>
        <begin position="79"/>
        <end position="109"/>
    </location>
</feature>
<reference evidence="3" key="1">
    <citation type="journal article" date="2015" name="Nature">
        <title>Complex archaea that bridge the gap between prokaryotes and eukaryotes.</title>
        <authorList>
            <person name="Spang A."/>
            <person name="Saw J.H."/>
            <person name="Jorgensen S.L."/>
            <person name="Zaremba-Niedzwiedzka K."/>
            <person name="Martijn J."/>
            <person name="Lind A.E."/>
            <person name="van Eijk R."/>
            <person name="Schleper C."/>
            <person name="Guy L."/>
            <person name="Ettema T.J."/>
        </authorList>
    </citation>
    <scope>NUCLEOTIDE SEQUENCE</scope>
</reference>
<sequence>MAAVAKDNIADCVKEKMHKIAQEKGGKLNKKQQKAALGKAYGICRSDSVRICDGCRKEKPLYYQKLCKECYQKRVKNYVDKYDMDEDKLRKALAILERETVSMNSLEKETYFRAHLMPYFATGMIKANKEKLKIRQDASIGQILGGGIKQKLQEKKERSIFFKPFRPLETLHEITETAGKNSSSNVIGMEYSDGMLKVTFNWEKLGEVEYGYDVGLGFYERMAKAPSKGKFVWSALRGKSPGYVIDNPAKKTPGGVGGSIVPYTKITKRKIQGKEFKKLQKHYAGMLKGKVKVVAHMPFVRKKQKILSRKSKPFKKVPDGDFVLIKISSLSDLDVEGHYRNINGKQVWIPKYSRAGEAKKAIVEGIRSGKIKKTPLPKTKSQLAQEKAETKEKVSTQRRAQSSEEKRRRETEKQARGIKAIPAPEPREAAIQNLIEETGLERKEAEKQIAKRMGLTPEQAKKKAETKQREETFKAKHKELGAKLTALNELNKKIQSAPLKNLLKLLLKGFMLMATGKDAKVVLNKFKNFYGKLQKEKKLDQNQKKKLLLYIFKIHKEMEALSTSKKDFEYISAAVDQCAKRKVAQSGGKGNYRQYVAECIRIIGISRRSAGLSKRSGGTASEVRRGQRRVRMQRRSTARRTVRAQRSETMRLHNQAVQRLNEFEVTFHRQLNSRDITSAKRTLRVAEGLIDALRGETSKVFWENQFIEWQEEIQTHLQLIQEEQERRITQQIQERREAREGVRSARQRRIEERVRRNSEAISASSGANESEARSASEVIHIQIPEREPLTPAQYSMLYGGREPPVYALLNAPAGTQQTRRGYWTQAGVWRNPVFRTAEQISLTRASVRQARARRSTGSRISVRRGGSRMGGGSSTESASAREARARRRSHPGPKIRWRTRITFDGRSYNSLQEIKKSDLRRGQHLELNPIAKKDYDFVNTDFNPRKPEREGNRRRIQIRKGESAGRANFDVRYHERTGNYIYLSILRQRPDFRGRGASSILKPAIMWADSQNLIIGGSPGPIGRDEEVAPAHLTRAEQMTWAENNSRDLDNFYRKLEGEPNWEYGGSFARFPHPERIGRARSSDLVRSIKIKLDSRRKLIFFKNPKVNIAEIGGYHFYYDPEKDLFYQLDTE</sequence>
<organism evidence="3">
    <name type="scientific">marine sediment metagenome</name>
    <dbReference type="NCBI Taxonomy" id="412755"/>
    <lineage>
        <taxon>unclassified sequences</taxon>
        <taxon>metagenomes</taxon>
        <taxon>ecological metagenomes</taxon>
    </lineage>
</organism>
<gene>
    <name evidence="3" type="ORF">LCGC14_0371340</name>
</gene>